<evidence type="ECO:0000313" key="1">
    <source>
        <dbReference type="EMBL" id="TPW42683.1"/>
    </source>
</evidence>
<keyword evidence="2" id="KW-1185">Reference proteome</keyword>
<name>A0A506VCG9_9GAMM</name>
<dbReference type="OrthoDB" id="6555950at2"/>
<accession>A0A506VCG9</accession>
<dbReference type="Proteomes" id="UP000319523">
    <property type="component" value="Unassembled WGS sequence"/>
</dbReference>
<dbReference type="AlphaFoldDB" id="A0A506VCG9"/>
<dbReference type="EMBL" id="VHQI01000004">
    <property type="protein sequence ID" value="TPW42683.1"/>
    <property type="molecule type" value="Genomic_DNA"/>
</dbReference>
<gene>
    <name evidence="1" type="ORF">FKM52_07855</name>
</gene>
<proteinExistence type="predicted"/>
<sequence length="62" mass="6501">MGQLVNFSPACAGIRLRDDYGAGGIDSAFSLTPLKNLSRITRSFPVVRPNQAAAMGGLNHVA</sequence>
<organism evidence="1 2">
    <name type="scientific">Mixta tenebrionis</name>
    <dbReference type="NCBI Taxonomy" id="2562439"/>
    <lineage>
        <taxon>Bacteria</taxon>
        <taxon>Pseudomonadati</taxon>
        <taxon>Pseudomonadota</taxon>
        <taxon>Gammaproteobacteria</taxon>
        <taxon>Enterobacterales</taxon>
        <taxon>Erwiniaceae</taxon>
        <taxon>Mixta</taxon>
    </lineage>
</organism>
<comment type="caution">
    <text evidence="1">The sequence shown here is derived from an EMBL/GenBank/DDBJ whole genome shotgun (WGS) entry which is preliminary data.</text>
</comment>
<protein>
    <submittedName>
        <fullName evidence="1">Uncharacterized protein</fullName>
    </submittedName>
</protein>
<evidence type="ECO:0000313" key="2">
    <source>
        <dbReference type="Proteomes" id="UP000319523"/>
    </source>
</evidence>
<reference evidence="1 2" key="1">
    <citation type="submission" date="2019-06" db="EMBL/GenBank/DDBJ databases">
        <authorList>
            <person name="Yang Y."/>
        </authorList>
    </citation>
    <scope>NUCLEOTIDE SEQUENCE [LARGE SCALE GENOMIC DNA]</scope>
    <source>
        <strain evidence="1 2">BIT-26</strain>
    </source>
</reference>